<dbReference type="GeneID" id="28979100"/>
<feature type="region of interest" description="Disordered" evidence="1">
    <location>
        <begin position="63"/>
        <end position="95"/>
    </location>
</feature>
<evidence type="ECO:0000256" key="1">
    <source>
        <dbReference type="SAM" id="MobiDB-lite"/>
    </source>
</evidence>
<evidence type="ECO:0000313" key="3">
    <source>
        <dbReference type="Proteomes" id="UP000053890"/>
    </source>
</evidence>
<organism evidence="2 3">
    <name type="scientific">Rhodotorula graminis (strain WP1)</name>
    <dbReference type="NCBI Taxonomy" id="578459"/>
    <lineage>
        <taxon>Eukaryota</taxon>
        <taxon>Fungi</taxon>
        <taxon>Dikarya</taxon>
        <taxon>Basidiomycota</taxon>
        <taxon>Pucciniomycotina</taxon>
        <taxon>Microbotryomycetes</taxon>
        <taxon>Sporidiobolales</taxon>
        <taxon>Sporidiobolaceae</taxon>
        <taxon>Rhodotorula</taxon>
    </lineage>
</organism>
<dbReference type="Proteomes" id="UP000053890">
    <property type="component" value="Unassembled WGS sequence"/>
</dbReference>
<accession>A0A194S0V9</accession>
<dbReference type="AlphaFoldDB" id="A0A194S0V9"/>
<gene>
    <name evidence="2" type="ORF">RHOBADRAFT_65171</name>
</gene>
<feature type="compositionally biased region" description="Basic and acidic residues" evidence="1">
    <location>
        <begin position="63"/>
        <end position="76"/>
    </location>
</feature>
<name>A0A194S0V9_RHOGW</name>
<protein>
    <submittedName>
        <fullName evidence="2">Uncharacterized protein</fullName>
    </submittedName>
</protein>
<reference evidence="2 3" key="1">
    <citation type="journal article" date="2015" name="Front. Microbiol.">
        <title>Genome sequence of the plant growth promoting endophytic yeast Rhodotorula graminis WP1.</title>
        <authorList>
            <person name="Firrincieli A."/>
            <person name="Otillar R."/>
            <person name="Salamov A."/>
            <person name="Schmutz J."/>
            <person name="Khan Z."/>
            <person name="Redman R.S."/>
            <person name="Fleck N.D."/>
            <person name="Lindquist E."/>
            <person name="Grigoriev I.V."/>
            <person name="Doty S.L."/>
        </authorList>
    </citation>
    <scope>NUCLEOTIDE SEQUENCE [LARGE SCALE GENOMIC DNA]</scope>
    <source>
        <strain evidence="2 3">WP1</strain>
    </source>
</reference>
<evidence type="ECO:0000313" key="2">
    <source>
        <dbReference type="EMBL" id="KPV74242.1"/>
    </source>
</evidence>
<dbReference type="EMBL" id="KQ474080">
    <property type="protein sequence ID" value="KPV74242.1"/>
    <property type="molecule type" value="Genomic_DNA"/>
</dbReference>
<dbReference type="RefSeq" id="XP_018270291.1">
    <property type="nucleotide sequence ID" value="XM_018418653.1"/>
</dbReference>
<proteinExistence type="predicted"/>
<sequence length="95" mass="10577">MSCLEVATQPRAAQKSALLALRSRFASRPQPAQRFRLAQQCPWCCDRPRRQLPQAHEALPRVERGRTTRFADEDAARSALSRSARGGAGTARSRC</sequence>
<keyword evidence="3" id="KW-1185">Reference proteome</keyword>
<feature type="compositionally biased region" description="Low complexity" evidence="1">
    <location>
        <begin position="77"/>
        <end position="95"/>
    </location>
</feature>